<dbReference type="Proteomes" id="UP000814003">
    <property type="component" value="Unassembled WGS sequence"/>
</dbReference>
<name>A0ABS9FAR6_9PSED</name>
<gene>
    <name evidence="1" type="ORF">GIW56_21605</name>
</gene>
<evidence type="ECO:0000313" key="2">
    <source>
        <dbReference type="Proteomes" id="UP000814003"/>
    </source>
</evidence>
<dbReference type="RefSeq" id="WP_143568759.1">
    <property type="nucleotide sequence ID" value="NZ_JAAQYN010000016.1"/>
</dbReference>
<sequence length="101" mass="11273">MLLPGAEALGLTHSQCLGLLESADDTLDFLNASLAYLIHAESQQAQPDFELIAEWKALGQEVFEVQHALPGSDVGIYQQVIKTYAQRNRDLRPVVDRYMTK</sequence>
<comment type="caution">
    <text evidence="1">The sequence shown here is derived from an EMBL/GenBank/DDBJ whole genome shotgun (WGS) entry which is preliminary data.</text>
</comment>
<dbReference type="EMBL" id="WKED01000049">
    <property type="protein sequence ID" value="MCF5109431.1"/>
    <property type="molecule type" value="Genomic_DNA"/>
</dbReference>
<protein>
    <submittedName>
        <fullName evidence="1">Uncharacterized protein</fullName>
    </submittedName>
</protein>
<reference evidence="1 2" key="1">
    <citation type="submission" date="2019-11" db="EMBL/GenBank/DDBJ databases">
        <title>Epiphytic Pseudomonas syringae from cherry orchards.</title>
        <authorList>
            <person name="Hulin M.T."/>
        </authorList>
    </citation>
    <scope>NUCLEOTIDE SEQUENCE [LARGE SCALE GENOMIC DNA]</scope>
    <source>
        <strain evidence="1 2">PA-6-5B</strain>
    </source>
</reference>
<proteinExistence type="predicted"/>
<evidence type="ECO:0000313" key="1">
    <source>
        <dbReference type="EMBL" id="MCF5109431.1"/>
    </source>
</evidence>
<organism evidence="1 2">
    <name type="scientific">Pseudomonas gessardii</name>
    <dbReference type="NCBI Taxonomy" id="78544"/>
    <lineage>
        <taxon>Bacteria</taxon>
        <taxon>Pseudomonadati</taxon>
        <taxon>Pseudomonadota</taxon>
        <taxon>Gammaproteobacteria</taxon>
        <taxon>Pseudomonadales</taxon>
        <taxon>Pseudomonadaceae</taxon>
        <taxon>Pseudomonas</taxon>
    </lineage>
</organism>
<accession>A0ABS9FAR6</accession>
<keyword evidence="2" id="KW-1185">Reference proteome</keyword>